<evidence type="ECO:0000313" key="3">
    <source>
        <dbReference type="EMBL" id="CEM03323.1"/>
    </source>
</evidence>
<gene>
    <name evidence="3" type="ORF">Vbra_2441</name>
</gene>
<reference evidence="3 4" key="1">
    <citation type="submission" date="2014-11" db="EMBL/GenBank/DDBJ databases">
        <authorList>
            <person name="Zhu J."/>
            <person name="Qi W."/>
            <person name="Song R."/>
        </authorList>
    </citation>
    <scope>NUCLEOTIDE SEQUENCE [LARGE SCALE GENOMIC DNA]</scope>
</reference>
<sequence>MVAPPQSPSAASTVCSVNETPSKALSSSERARELRRVAMQQCLSLSLLMLFTVFLLIALVGVIFYVFGLVPSSYGGTVEYRYDVEPVTTNTYAPPPTSSSTKSSSNPTSLSTDDGSAHTTPSEDPSASPSASAAELEPLAASPPFEPGPVLIDQTNTDATADSKGSDEKTPSPAPAAAAAASGNVRRLLRGGSGRSLIDVNVLPGGSPAVPGYPRGAQFPYDYPSGLGIDASEGTFYHCGSGEAMARNCEHIAGEYNICRCW</sequence>
<dbReference type="EMBL" id="CDMY01000338">
    <property type="protein sequence ID" value="CEM03323.1"/>
    <property type="molecule type" value="Genomic_DNA"/>
</dbReference>
<dbReference type="VEuPathDB" id="CryptoDB:Vbra_2441"/>
<keyword evidence="4" id="KW-1185">Reference proteome</keyword>
<feature type="transmembrane region" description="Helical" evidence="2">
    <location>
        <begin position="42"/>
        <end position="67"/>
    </location>
</feature>
<feature type="compositionally biased region" description="Low complexity" evidence="1">
    <location>
        <begin position="122"/>
        <end position="143"/>
    </location>
</feature>
<dbReference type="AlphaFoldDB" id="A0A0G4EX15"/>
<keyword evidence="2" id="KW-0472">Membrane</keyword>
<feature type="region of interest" description="Disordered" evidence="1">
    <location>
        <begin position="91"/>
        <end position="182"/>
    </location>
</feature>
<keyword evidence="2" id="KW-1133">Transmembrane helix</keyword>
<protein>
    <submittedName>
        <fullName evidence="3">Uncharacterized protein</fullName>
    </submittedName>
</protein>
<name>A0A0G4EX15_VITBC</name>
<keyword evidence="2" id="KW-0812">Transmembrane</keyword>
<dbReference type="Proteomes" id="UP000041254">
    <property type="component" value="Unassembled WGS sequence"/>
</dbReference>
<accession>A0A0G4EX15</accession>
<evidence type="ECO:0000256" key="2">
    <source>
        <dbReference type="SAM" id="Phobius"/>
    </source>
</evidence>
<feature type="compositionally biased region" description="Low complexity" evidence="1">
    <location>
        <begin position="91"/>
        <end position="112"/>
    </location>
</feature>
<proteinExistence type="predicted"/>
<dbReference type="InParanoid" id="A0A0G4EX15"/>
<evidence type="ECO:0000256" key="1">
    <source>
        <dbReference type="SAM" id="MobiDB-lite"/>
    </source>
</evidence>
<organism evidence="3 4">
    <name type="scientific">Vitrella brassicaformis (strain CCMP3155)</name>
    <dbReference type="NCBI Taxonomy" id="1169540"/>
    <lineage>
        <taxon>Eukaryota</taxon>
        <taxon>Sar</taxon>
        <taxon>Alveolata</taxon>
        <taxon>Colpodellida</taxon>
        <taxon>Vitrellaceae</taxon>
        <taxon>Vitrella</taxon>
    </lineage>
</organism>
<evidence type="ECO:0000313" key="4">
    <source>
        <dbReference type="Proteomes" id="UP000041254"/>
    </source>
</evidence>